<dbReference type="PANTHER" id="PTHR34057">
    <property type="entry name" value="ELONGATION FACTOR"/>
    <property type="match status" value="1"/>
</dbReference>
<comment type="caution">
    <text evidence="3">The sequence shown here is derived from an EMBL/GenBank/DDBJ whole genome shotgun (WGS) entry which is preliminary data.</text>
</comment>
<sequence>MGPELVEMEAKSNTLMEISPAKQNNGSVPESPSSKLMHCGNNFDDNPTHNEVLSDGRANLRSGIEDDITECTKSGDHVLVEAECQDTTENSSSFSGTISGTENSSTLSDIEVESPFCGGNVFASMVDGYSRALPMRKKKLTEHWRRFIRPIMWRCKWIELQIKEMKSQALKYDTKLAQYDQRKEVELENSMLEGFDESSQSFSSHNIRGNQVMKRKKRKRVEEKTDVASYMSQHNLFSYYEYKRSIANCALLENDYGNRDNKTVNGTDGLEFNDVWLSLEFGDCGNSLEQMLSKIEVAQSQVRKLKDRIDKVLTENPGKYTSINRLSLLMPCNGSTSSDQNMASPSENGDGMPDRSQCISPPHISERNMGDLFMPENAVSSHGDVIPLPDILESTGHYQVGDLCETNKEAIPIDIEPSDEELQNFERVISQFTSRHHESLEKLNTSPPAVTPESALPSKMPKLQGQPSTSKSNLHNNRRKWGRQKSLLSKRNRKSSG</sequence>
<feature type="region of interest" description="Disordered" evidence="2">
    <location>
        <begin position="334"/>
        <end position="355"/>
    </location>
</feature>
<evidence type="ECO:0000256" key="1">
    <source>
        <dbReference type="SAM" id="Coils"/>
    </source>
</evidence>
<organism evidence="3 4">
    <name type="scientific">Citrus x changshan-huyou</name>
    <dbReference type="NCBI Taxonomy" id="2935761"/>
    <lineage>
        <taxon>Eukaryota</taxon>
        <taxon>Viridiplantae</taxon>
        <taxon>Streptophyta</taxon>
        <taxon>Embryophyta</taxon>
        <taxon>Tracheophyta</taxon>
        <taxon>Spermatophyta</taxon>
        <taxon>Magnoliopsida</taxon>
        <taxon>eudicotyledons</taxon>
        <taxon>Gunneridae</taxon>
        <taxon>Pentapetalae</taxon>
        <taxon>rosids</taxon>
        <taxon>malvids</taxon>
        <taxon>Sapindales</taxon>
        <taxon>Rutaceae</taxon>
        <taxon>Aurantioideae</taxon>
        <taxon>Citrus</taxon>
    </lineage>
</organism>
<keyword evidence="4" id="KW-1185">Reference proteome</keyword>
<evidence type="ECO:0000313" key="3">
    <source>
        <dbReference type="EMBL" id="KAK9194803.1"/>
    </source>
</evidence>
<keyword evidence="1" id="KW-0175">Coiled coil</keyword>
<dbReference type="CDD" id="cd11650">
    <property type="entry name" value="AT4G37440_like"/>
    <property type="match status" value="1"/>
</dbReference>
<gene>
    <name evidence="3" type="ORF">WN944_005510</name>
</gene>
<name>A0AAP0QJP5_9ROSI</name>
<feature type="compositionally biased region" description="Polar residues" evidence="2">
    <location>
        <begin position="334"/>
        <end position="347"/>
    </location>
</feature>
<evidence type="ECO:0000256" key="2">
    <source>
        <dbReference type="SAM" id="MobiDB-lite"/>
    </source>
</evidence>
<dbReference type="InterPro" id="IPR038745">
    <property type="entry name" value="AT4G37440-like"/>
</dbReference>
<dbReference type="PANTHER" id="PTHR34057:SF10">
    <property type="entry name" value="TRANSPOSASE, PTTA_EN_SPM, PLANT"/>
    <property type="match status" value="1"/>
</dbReference>
<dbReference type="AlphaFoldDB" id="A0AAP0QJP5"/>
<feature type="coiled-coil region" evidence="1">
    <location>
        <begin position="288"/>
        <end position="315"/>
    </location>
</feature>
<feature type="region of interest" description="Disordered" evidence="2">
    <location>
        <begin position="436"/>
        <end position="497"/>
    </location>
</feature>
<dbReference type="EMBL" id="JBCGBO010000006">
    <property type="protein sequence ID" value="KAK9194803.1"/>
    <property type="molecule type" value="Genomic_DNA"/>
</dbReference>
<feature type="compositionally biased region" description="Polar residues" evidence="2">
    <location>
        <begin position="465"/>
        <end position="475"/>
    </location>
</feature>
<dbReference type="Proteomes" id="UP001428341">
    <property type="component" value="Unassembled WGS sequence"/>
</dbReference>
<evidence type="ECO:0000313" key="4">
    <source>
        <dbReference type="Proteomes" id="UP001428341"/>
    </source>
</evidence>
<feature type="compositionally biased region" description="Basic residues" evidence="2">
    <location>
        <begin position="476"/>
        <end position="497"/>
    </location>
</feature>
<reference evidence="3 4" key="1">
    <citation type="submission" date="2024-05" db="EMBL/GenBank/DDBJ databases">
        <title>Haplotype-resolved chromosome-level genome assembly of Huyou (Citrus changshanensis).</title>
        <authorList>
            <person name="Miao C."/>
            <person name="Chen W."/>
            <person name="Wu Y."/>
            <person name="Wang L."/>
            <person name="Zhao S."/>
            <person name="Grierson D."/>
            <person name="Xu C."/>
            <person name="Chen K."/>
        </authorList>
    </citation>
    <scope>NUCLEOTIDE SEQUENCE [LARGE SCALE GENOMIC DNA]</scope>
    <source>
        <strain evidence="3">01-14</strain>
        <tissue evidence="3">Leaf</tissue>
    </source>
</reference>
<proteinExistence type="predicted"/>
<protein>
    <submittedName>
        <fullName evidence="3">Uncharacterized protein</fullName>
    </submittedName>
</protein>
<accession>A0AAP0QJP5</accession>